<evidence type="ECO:0000313" key="10">
    <source>
        <dbReference type="EMBL" id="MBE9117902.1"/>
    </source>
</evidence>
<dbReference type="RefSeq" id="WP_194030990.1">
    <property type="nucleotide sequence ID" value="NZ_JADEWZ010000033.1"/>
</dbReference>
<proteinExistence type="inferred from homology"/>
<comment type="subcellular location">
    <subcellularLocation>
        <location evidence="1">Cell membrane</location>
        <topology evidence="1">Multi-pass membrane protein</topology>
    </subcellularLocation>
</comment>
<reference evidence="10" key="1">
    <citation type="submission" date="2020-10" db="EMBL/GenBank/DDBJ databases">
        <authorList>
            <person name="Castelo-Branco R."/>
            <person name="Eusebio N."/>
            <person name="Adriana R."/>
            <person name="Vieira A."/>
            <person name="Brugerolle De Fraissinette N."/>
            <person name="Rezende De Castro R."/>
            <person name="Schneider M.P."/>
            <person name="Vasconcelos V."/>
            <person name="Leao P.N."/>
        </authorList>
    </citation>
    <scope>NUCLEOTIDE SEQUENCE</scope>
    <source>
        <strain evidence="10">LEGE 07157</strain>
    </source>
</reference>
<dbReference type="GO" id="GO:0022857">
    <property type="term" value="F:transmembrane transporter activity"/>
    <property type="evidence" value="ECO:0007669"/>
    <property type="project" value="TreeGrafter"/>
</dbReference>
<keyword evidence="5 7" id="KW-0472">Membrane</keyword>
<accession>A0A8J7IUT4</accession>
<feature type="transmembrane region" description="Helical" evidence="7">
    <location>
        <begin position="312"/>
        <end position="335"/>
    </location>
</feature>
<dbReference type="InterPro" id="IPR050250">
    <property type="entry name" value="Macrolide_Exporter_MacB"/>
</dbReference>
<evidence type="ECO:0000259" key="9">
    <source>
        <dbReference type="Pfam" id="PF12704"/>
    </source>
</evidence>
<evidence type="ECO:0000256" key="4">
    <source>
        <dbReference type="ARBA" id="ARBA00022989"/>
    </source>
</evidence>
<keyword evidence="2" id="KW-1003">Cell membrane</keyword>
<dbReference type="InterPro" id="IPR003838">
    <property type="entry name" value="ABC3_permease_C"/>
</dbReference>
<evidence type="ECO:0000313" key="11">
    <source>
        <dbReference type="Proteomes" id="UP000654482"/>
    </source>
</evidence>
<evidence type="ECO:0000256" key="5">
    <source>
        <dbReference type="ARBA" id="ARBA00023136"/>
    </source>
</evidence>
<comment type="caution">
    <text evidence="10">The sequence shown here is derived from an EMBL/GenBank/DDBJ whole genome shotgun (WGS) entry which is preliminary data.</text>
</comment>
<name>A0A8J7IUT4_9CYAN</name>
<keyword evidence="4 7" id="KW-1133">Transmembrane helix</keyword>
<dbReference type="AlphaFoldDB" id="A0A8J7IUT4"/>
<dbReference type="Pfam" id="PF12704">
    <property type="entry name" value="MacB_PCD"/>
    <property type="match status" value="1"/>
</dbReference>
<dbReference type="Proteomes" id="UP000654482">
    <property type="component" value="Unassembled WGS sequence"/>
</dbReference>
<dbReference type="Pfam" id="PF02687">
    <property type="entry name" value="FtsX"/>
    <property type="match status" value="1"/>
</dbReference>
<dbReference type="InterPro" id="IPR025857">
    <property type="entry name" value="MacB_PCD"/>
</dbReference>
<evidence type="ECO:0000256" key="6">
    <source>
        <dbReference type="ARBA" id="ARBA00038076"/>
    </source>
</evidence>
<evidence type="ECO:0000259" key="8">
    <source>
        <dbReference type="Pfam" id="PF02687"/>
    </source>
</evidence>
<evidence type="ECO:0000256" key="7">
    <source>
        <dbReference type="SAM" id="Phobius"/>
    </source>
</evidence>
<evidence type="ECO:0000256" key="2">
    <source>
        <dbReference type="ARBA" id="ARBA00022475"/>
    </source>
</evidence>
<feature type="transmembrane region" description="Helical" evidence="7">
    <location>
        <begin position="268"/>
        <end position="292"/>
    </location>
</feature>
<protein>
    <submittedName>
        <fullName evidence="10">ABC transporter permease</fullName>
    </submittedName>
</protein>
<dbReference type="PANTHER" id="PTHR30572:SF4">
    <property type="entry name" value="ABC TRANSPORTER PERMEASE YTRF"/>
    <property type="match status" value="1"/>
</dbReference>
<gene>
    <name evidence="10" type="ORF">IQ249_18550</name>
</gene>
<dbReference type="GO" id="GO:0005886">
    <property type="term" value="C:plasma membrane"/>
    <property type="evidence" value="ECO:0007669"/>
    <property type="project" value="UniProtKB-SubCell"/>
</dbReference>
<keyword evidence="3 7" id="KW-0812">Transmembrane</keyword>
<feature type="domain" description="MacB-like periplasmic core" evidence="9">
    <location>
        <begin position="23"/>
        <end position="235"/>
    </location>
</feature>
<keyword evidence="11" id="KW-1185">Reference proteome</keyword>
<organism evidence="10 11">
    <name type="scientific">Lusitaniella coriacea LEGE 07157</name>
    <dbReference type="NCBI Taxonomy" id="945747"/>
    <lineage>
        <taxon>Bacteria</taxon>
        <taxon>Bacillati</taxon>
        <taxon>Cyanobacteriota</taxon>
        <taxon>Cyanophyceae</taxon>
        <taxon>Spirulinales</taxon>
        <taxon>Lusitaniellaceae</taxon>
        <taxon>Lusitaniella</taxon>
    </lineage>
</organism>
<dbReference type="PANTHER" id="PTHR30572">
    <property type="entry name" value="MEMBRANE COMPONENT OF TRANSPORTER-RELATED"/>
    <property type="match status" value="1"/>
</dbReference>
<feature type="transmembrane region" description="Helical" evidence="7">
    <location>
        <begin position="355"/>
        <end position="376"/>
    </location>
</feature>
<evidence type="ECO:0000256" key="3">
    <source>
        <dbReference type="ARBA" id="ARBA00022692"/>
    </source>
</evidence>
<comment type="similarity">
    <text evidence="6">Belongs to the ABC-4 integral membrane protein family.</text>
</comment>
<sequence>MPLSPLDLLHLTTDSLRGNPLRSALTTFGVFMGVAAVNATLQVANISTAVIERQLAEREAPQIKVSMWSREGKYLSEKEIALLKQQIAGIQAIGSLGDWLFGKVIFQDAEQESLVFPVSQNYFLISGRTLLDGRMFSPADFERYKPVAIIDRFLAAQLGLAEDAIARRVYFQGKPYTVVGVMETKSEFFGEEPRGMMLIPISFYQAMSGQRGLNGIQIRPQRLEEMIRLEEEVKQLLKQRFPNAEVWTWQNVEDILEQRETLTIASRGLLGVGAIALLVAGVGIANITVASVMERTKEIGLRRAIGATKQDILLQIILEAVLMSLIGGISAIAVVDGLSRVVANRFELPYNFEGSAAGLSLGAALLVGVGSSFLPAMRASQLEPVKALRSD</sequence>
<feature type="domain" description="ABC3 transporter permease C-terminal" evidence="8">
    <location>
        <begin position="272"/>
        <end position="384"/>
    </location>
</feature>
<evidence type="ECO:0000256" key="1">
    <source>
        <dbReference type="ARBA" id="ARBA00004651"/>
    </source>
</evidence>
<dbReference type="EMBL" id="JADEWZ010000033">
    <property type="protein sequence ID" value="MBE9117902.1"/>
    <property type="molecule type" value="Genomic_DNA"/>
</dbReference>